<name>A0A8C0VYC4_CASCN</name>
<dbReference type="Gene3D" id="2.60.40.10">
    <property type="entry name" value="Immunoglobulins"/>
    <property type="match status" value="1"/>
</dbReference>
<dbReference type="InterPro" id="IPR013783">
    <property type="entry name" value="Ig-like_fold"/>
</dbReference>
<dbReference type="PANTHER" id="PTHR16675:SF154">
    <property type="entry name" value="MHC CLASS I POLYPEPTIDE-RELATED SEQUENCE A-RELATED"/>
    <property type="match status" value="1"/>
</dbReference>
<dbReference type="PROSITE" id="PS50835">
    <property type="entry name" value="IG_LIKE"/>
    <property type="match status" value="1"/>
</dbReference>
<dbReference type="InterPro" id="IPR007110">
    <property type="entry name" value="Ig-like_dom"/>
</dbReference>
<dbReference type="SUPFAM" id="SSF54452">
    <property type="entry name" value="MHC antigen-recognition domain"/>
    <property type="match status" value="1"/>
</dbReference>
<dbReference type="GO" id="GO:0006955">
    <property type="term" value="P:immune response"/>
    <property type="evidence" value="ECO:0007669"/>
    <property type="project" value="TreeGrafter"/>
</dbReference>
<dbReference type="AlphaFoldDB" id="A0A8C0VYC4"/>
<feature type="domain" description="Ig-like" evidence="2">
    <location>
        <begin position="101"/>
        <end position="189"/>
    </location>
</feature>
<dbReference type="GO" id="GO:0005615">
    <property type="term" value="C:extracellular space"/>
    <property type="evidence" value="ECO:0007669"/>
    <property type="project" value="TreeGrafter"/>
</dbReference>
<dbReference type="InterPro" id="IPR036179">
    <property type="entry name" value="Ig-like_dom_sf"/>
</dbReference>
<sequence length="223" mass="25295">MTLAEINRSQCWVGAGSLSLQIWGCEIQEDNHSRGFWDFYYDGEPFLSNNLETHSWMMSPSWAQSSAVELKKTRPVPAASLREEPWLCCLTGSVLSSLVFPVVNVTCSEAKGSFNLKCWAFNFCLGNTSLTWYHSGEQMSQDKQQSEDVLLYGNGTYQSWVTIRVPQGEEQRFTWYVEHSGKHSTYTVSCGEPGVSLQGFLLEWDQRWARARGEGLRPLVPCI</sequence>
<reference evidence="3" key="1">
    <citation type="submission" date="2023-09" db="UniProtKB">
        <authorList>
            <consortium name="Ensembl"/>
        </authorList>
    </citation>
    <scope>IDENTIFICATION</scope>
</reference>
<proteinExistence type="predicted"/>
<evidence type="ECO:0000256" key="1">
    <source>
        <dbReference type="ARBA" id="ARBA00023180"/>
    </source>
</evidence>
<dbReference type="InterPro" id="IPR011162">
    <property type="entry name" value="MHC_I/II-like_Ag-recog"/>
</dbReference>
<dbReference type="Gene3D" id="3.30.500.10">
    <property type="entry name" value="MHC class I-like antigen recognition-like"/>
    <property type="match status" value="1"/>
</dbReference>
<dbReference type="PANTHER" id="PTHR16675">
    <property type="entry name" value="MHC CLASS I-RELATED"/>
    <property type="match status" value="1"/>
</dbReference>
<dbReference type="InterPro" id="IPR003597">
    <property type="entry name" value="Ig_C1-set"/>
</dbReference>
<dbReference type="InterPro" id="IPR011161">
    <property type="entry name" value="MHC_I-like_Ag-recog"/>
</dbReference>
<dbReference type="SUPFAM" id="SSF48726">
    <property type="entry name" value="Immunoglobulin"/>
    <property type="match status" value="1"/>
</dbReference>
<keyword evidence="1" id="KW-0325">Glycoprotein</keyword>
<dbReference type="Pfam" id="PF07654">
    <property type="entry name" value="C1-set"/>
    <property type="match status" value="1"/>
</dbReference>
<dbReference type="Ensembl" id="ENSCCNT00000003710.1">
    <property type="protein sequence ID" value="ENSCCNP00000002799.1"/>
    <property type="gene ID" value="ENSCCNG00000003059.1"/>
</dbReference>
<dbReference type="InterPro" id="IPR050208">
    <property type="entry name" value="MHC_class-I_related"/>
</dbReference>
<dbReference type="InterPro" id="IPR037055">
    <property type="entry name" value="MHC_I-like_Ag-recog_sf"/>
</dbReference>
<organism evidence="3">
    <name type="scientific">Castor canadensis</name>
    <name type="common">American beaver</name>
    <dbReference type="NCBI Taxonomy" id="51338"/>
    <lineage>
        <taxon>Eukaryota</taxon>
        <taxon>Metazoa</taxon>
        <taxon>Chordata</taxon>
        <taxon>Craniata</taxon>
        <taxon>Vertebrata</taxon>
        <taxon>Euteleostomi</taxon>
        <taxon>Mammalia</taxon>
        <taxon>Eutheria</taxon>
        <taxon>Euarchontoglires</taxon>
        <taxon>Glires</taxon>
        <taxon>Rodentia</taxon>
        <taxon>Castorimorpha</taxon>
        <taxon>Castoridae</taxon>
        <taxon>Castor</taxon>
    </lineage>
</organism>
<protein>
    <recommendedName>
        <fullName evidence="2">Ig-like domain-containing protein</fullName>
    </recommendedName>
</protein>
<dbReference type="Pfam" id="PF00129">
    <property type="entry name" value="MHC_I"/>
    <property type="match status" value="1"/>
</dbReference>
<evidence type="ECO:0000259" key="2">
    <source>
        <dbReference type="PROSITE" id="PS50835"/>
    </source>
</evidence>
<evidence type="ECO:0000313" key="3">
    <source>
        <dbReference type="Ensembl" id="ENSCCNP00000002799.1"/>
    </source>
</evidence>
<dbReference type="GO" id="GO:0009897">
    <property type="term" value="C:external side of plasma membrane"/>
    <property type="evidence" value="ECO:0007669"/>
    <property type="project" value="TreeGrafter"/>
</dbReference>
<accession>A0A8C0VYC4</accession>